<dbReference type="InterPro" id="IPR005122">
    <property type="entry name" value="Uracil-DNA_glycosylase-like"/>
</dbReference>
<keyword evidence="3" id="KW-1185">Reference proteome</keyword>
<dbReference type="InterPro" id="IPR047124">
    <property type="entry name" value="HI_0220.2"/>
</dbReference>
<name>A0ABN7LTJ3_9BURK</name>
<dbReference type="SMART" id="SM00987">
    <property type="entry name" value="UreE_C"/>
    <property type="match status" value="1"/>
</dbReference>
<dbReference type="SUPFAM" id="SSF52141">
    <property type="entry name" value="Uracil-DNA glycosylase-like"/>
    <property type="match status" value="1"/>
</dbReference>
<evidence type="ECO:0000259" key="1">
    <source>
        <dbReference type="SMART" id="SM00986"/>
    </source>
</evidence>
<dbReference type="Proteomes" id="UP000672526">
    <property type="component" value="Unassembled WGS sequence"/>
</dbReference>
<comment type="caution">
    <text evidence="2">The sequence shown here is derived from an EMBL/GenBank/DDBJ whole genome shotgun (WGS) entry which is preliminary data.</text>
</comment>
<evidence type="ECO:0000313" key="3">
    <source>
        <dbReference type="Proteomes" id="UP000672526"/>
    </source>
</evidence>
<accession>A0ABN7LTJ3</accession>
<dbReference type="Pfam" id="PF03167">
    <property type="entry name" value="UDG"/>
    <property type="match status" value="1"/>
</dbReference>
<protein>
    <recommendedName>
        <fullName evidence="1">Uracil-DNA glycosylase-like domain-containing protein</fullName>
    </recommendedName>
</protein>
<feature type="domain" description="Uracil-DNA glycosylase-like" evidence="1">
    <location>
        <begin position="46"/>
        <end position="203"/>
    </location>
</feature>
<dbReference type="EMBL" id="CAJNBK010000009">
    <property type="protein sequence ID" value="CAE6767139.1"/>
    <property type="molecule type" value="Genomic_DNA"/>
</dbReference>
<dbReference type="InterPro" id="IPR036895">
    <property type="entry name" value="Uracil-DNA_glycosylase-like_sf"/>
</dbReference>
<dbReference type="PANTHER" id="PTHR42160">
    <property type="entry name" value="URACIL-DNA GLYCOSYLASE SUPERFAMILY PROTEIN"/>
    <property type="match status" value="1"/>
</dbReference>
<proteinExistence type="predicted"/>
<gene>
    <name evidence="2" type="ORF">R69888_03692</name>
</gene>
<sequence length="212" mass="23473">MTHQKPNPDPRHGMNARNPRLLNTLLRDIRACTVCAPVLPHAPRPVVVASADSRILIIGQAPGARVHASGIPWSDASGARLRTWLEVSDETFYDASKFAIVPMGFCFPGRGASGDLPPRPECAAHWHRALLAQLGQIRLTLLIGQYAQRFGLGDAFGPTLTDTLLRWREYGPNVMPLPHPSPRNIAWFKRNPWFEAEVLPTLRTRVAAALKE</sequence>
<organism evidence="2 3">
    <name type="scientific">Paraburkholderia haematera</name>
    <dbReference type="NCBI Taxonomy" id="2793077"/>
    <lineage>
        <taxon>Bacteria</taxon>
        <taxon>Pseudomonadati</taxon>
        <taxon>Pseudomonadota</taxon>
        <taxon>Betaproteobacteria</taxon>
        <taxon>Burkholderiales</taxon>
        <taxon>Burkholderiaceae</taxon>
        <taxon>Paraburkholderia</taxon>
    </lineage>
</organism>
<evidence type="ECO:0000313" key="2">
    <source>
        <dbReference type="EMBL" id="CAE6767139.1"/>
    </source>
</evidence>
<dbReference type="PANTHER" id="PTHR42160:SF1">
    <property type="entry name" value="URACIL-DNA GLYCOSYLASE SUPERFAMILY PROTEIN"/>
    <property type="match status" value="1"/>
</dbReference>
<dbReference type="CDD" id="cd10033">
    <property type="entry name" value="UDG_like"/>
    <property type="match status" value="1"/>
</dbReference>
<dbReference type="SMART" id="SM00986">
    <property type="entry name" value="UDG"/>
    <property type="match status" value="1"/>
</dbReference>
<reference evidence="2 3" key="1">
    <citation type="submission" date="2021-02" db="EMBL/GenBank/DDBJ databases">
        <authorList>
            <person name="Vanwijnsberghe S."/>
        </authorList>
    </citation>
    <scope>NUCLEOTIDE SEQUENCE [LARGE SCALE GENOMIC DNA]</scope>
    <source>
        <strain evidence="2 3">LMG 31837</strain>
    </source>
</reference>
<dbReference type="Gene3D" id="3.40.470.10">
    <property type="entry name" value="Uracil-DNA glycosylase-like domain"/>
    <property type="match status" value="1"/>
</dbReference>